<dbReference type="Proteomes" id="UP000824540">
    <property type="component" value="Unassembled WGS sequence"/>
</dbReference>
<dbReference type="EMBL" id="JAFBMS010000690">
    <property type="protein sequence ID" value="KAG9330223.1"/>
    <property type="molecule type" value="Genomic_DNA"/>
</dbReference>
<proteinExistence type="predicted"/>
<comment type="caution">
    <text evidence="2">The sequence shown here is derived from an EMBL/GenBank/DDBJ whole genome shotgun (WGS) entry which is preliminary data.</text>
</comment>
<name>A0A8T2MRI1_9TELE</name>
<evidence type="ECO:0000313" key="2">
    <source>
        <dbReference type="EMBL" id="KAG9330223.1"/>
    </source>
</evidence>
<feature type="compositionally biased region" description="Basic and acidic residues" evidence="1">
    <location>
        <begin position="477"/>
        <end position="487"/>
    </location>
</feature>
<evidence type="ECO:0000313" key="3">
    <source>
        <dbReference type="Proteomes" id="UP000824540"/>
    </source>
</evidence>
<accession>A0A8T2MRI1</accession>
<dbReference type="AlphaFoldDB" id="A0A8T2MRI1"/>
<organism evidence="2 3">
    <name type="scientific">Albula glossodonta</name>
    <name type="common">roundjaw bonefish</name>
    <dbReference type="NCBI Taxonomy" id="121402"/>
    <lineage>
        <taxon>Eukaryota</taxon>
        <taxon>Metazoa</taxon>
        <taxon>Chordata</taxon>
        <taxon>Craniata</taxon>
        <taxon>Vertebrata</taxon>
        <taxon>Euteleostomi</taxon>
        <taxon>Actinopterygii</taxon>
        <taxon>Neopterygii</taxon>
        <taxon>Teleostei</taxon>
        <taxon>Albuliformes</taxon>
        <taxon>Albulidae</taxon>
        <taxon>Albula</taxon>
    </lineage>
</organism>
<sequence length="521" mass="57697">MPLANARGTPLKAQLSVLEKTARRFITRPPSPLQTSALGDGLIFHHGDRLAVQLHSFLTKHMYFITHCMADFSESLPERCGYAVFERNPCLNAESLPERCGYAVFERNPCLNAESLPERCGYAVFERNPCLNAVDTLCLRGIPGSGELGSASVPTAPHCSSHGKLGRVCVTHAKSRVHYPTQSVLSCLAFSKATPVKHTYPESQGTPHHLPREPGYLSSVTQRARVPHISYPESQGTPHHLPREPGYPTSLTQRARVPQISYPESLGTPHQLPREPGYPTSLTQRARVPHITYPESQGTPHHLPREPGYLTSVTQRARVPHISYPESQGTPHHLHREPGYLTSVTQRARVPLISYPESQGTPHHLHREPGYPTSLTQRARVPHISYPESQGTPHQLPREPGYPTSLTQRARVPHITYPESQGTPYLQGHGSLHTARILRERLIGSLSVKSLIQHSTLAASASVSCSVFLVLRHGHPGHRDLRKENQRSRKKTRAPCCTSETEKAHTTQPLSSPDMEGSDSV</sequence>
<protein>
    <submittedName>
        <fullName evidence="2">Uncharacterized protein</fullName>
    </submittedName>
</protein>
<feature type="region of interest" description="Disordered" evidence="1">
    <location>
        <begin position="477"/>
        <end position="521"/>
    </location>
</feature>
<gene>
    <name evidence="2" type="ORF">JZ751_026038</name>
</gene>
<evidence type="ECO:0000256" key="1">
    <source>
        <dbReference type="SAM" id="MobiDB-lite"/>
    </source>
</evidence>
<keyword evidence="3" id="KW-1185">Reference proteome</keyword>
<reference evidence="2" key="1">
    <citation type="thesis" date="2021" institute="BYU ScholarsArchive" country="Provo, UT, USA">
        <title>Applications of and Algorithms for Genome Assembly and Genomic Analyses with an Emphasis on Marine Teleosts.</title>
        <authorList>
            <person name="Pickett B.D."/>
        </authorList>
    </citation>
    <scope>NUCLEOTIDE SEQUENCE</scope>
    <source>
        <strain evidence="2">HI-2016</strain>
    </source>
</reference>